<dbReference type="EMBL" id="CP026253">
    <property type="protein sequence ID" value="AWP10148.1"/>
    <property type="molecule type" value="Genomic_DNA"/>
</dbReference>
<reference evidence="2 3" key="1">
    <citation type="submission" date="2017-12" db="EMBL/GenBank/DDBJ databases">
        <title>Integrating genomic resources of turbot (Scophthalmus maximus) in depth evaluation of genetic and physical mapping variation across individuals.</title>
        <authorList>
            <person name="Martinez P."/>
        </authorList>
    </citation>
    <scope>NUCLEOTIDE SEQUENCE [LARGE SCALE GENOMIC DNA]</scope>
</reference>
<dbReference type="AlphaFoldDB" id="A0A2U9C1A0"/>
<name>A0A2U9C1A0_SCOMX</name>
<evidence type="ECO:0000256" key="1">
    <source>
        <dbReference type="SAM" id="MobiDB-lite"/>
    </source>
</evidence>
<feature type="region of interest" description="Disordered" evidence="1">
    <location>
        <begin position="1"/>
        <end position="45"/>
    </location>
</feature>
<accession>A0A2U9C1A0</accession>
<evidence type="ECO:0000313" key="2">
    <source>
        <dbReference type="EMBL" id="AWP10148.1"/>
    </source>
</evidence>
<protein>
    <submittedName>
        <fullName evidence="2">Uncharacterized protein</fullName>
    </submittedName>
</protein>
<organism evidence="2 3">
    <name type="scientific">Scophthalmus maximus</name>
    <name type="common">Turbot</name>
    <name type="synonym">Psetta maxima</name>
    <dbReference type="NCBI Taxonomy" id="52904"/>
    <lineage>
        <taxon>Eukaryota</taxon>
        <taxon>Metazoa</taxon>
        <taxon>Chordata</taxon>
        <taxon>Craniata</taxon>
        <taxon>Vertebrata</taxon>
        <taxon>Euteleostomi</taxon>
        <taxon>Actinopterygii</taxon>
        <taxon>Neopterygii</taxon>
        <taxon>Teleostei</taxon>
        <taxon>Neoteleostei</taxon>
        <taxon>Acanthomorphata</taxon>
        <taxon>Carangaria</taxon>
        <taxon>Pleuronectiformes</taxon>
        <taxon>Pleuronectoidei</taxon>
        <taxon>Scophthalmidae</taxon>
        <taxon>Scophthalmus</taxon>
    </lineage>
</organism>
<evidence type="ECO:0000313" key="3">
    <source>
        <dbReference type="Proteomes" id="UP000246464"/>
    </source>
</evidence>
<keyword evidence="3" id="KW-1185">Reference proteome</keyword>
<gene>
    <name evidence="2" type="ORF">SMAX5B_014527</name>
</gene>
<dbReference type="Proteomes" id="UP000246464">
    <property type="component" value="Chromosome 11"/>
</dbReference>
<proteinExistence type="predicted"/>
<sequence length="62" mass="6865">MSRGTESPAAAISGREGKSYRAVSQRRSGTPSEGRREAIRSRNRDMKRVECWAPLTRVAASE</sequence>
<feature type="compositionally biased region" description="Basic and acidic residues" evidence="1">
    <location>
        <begin position="33"/>
        <end position="45"/>
    </location>
</feature>